<dbReference type="PANTHER" id="PTHR36477">
    <property type="entry name" value="TRANSMEMBRANE PROTEIN 225"/>
    <property type="match status" value="1"/>
</dbReference>
<proteinExistence type="predicted"/>
<dbReference type="AlphaFoldDB" id="A0AAX6QQR1"/>
<dbReference type="InterPro" id="IPR033542">
    <property type="entry name" value="TM225"/>
</dbReference>
<dbReference type="PANTHER" id="PTHR36477:SF1">
    <property type="entry name" value="TRANSMEMBRANE PROTEIN 225"/>
    <property type="match status" value="1"/>
</dbReference>
<keyword evidence="4" id="KW-1133">Transmembrane helix</keyword>
<feature type="transmembrane region" description="Helical" evidence="4">
    <location>
        <begin position="21"/>
        <end position="44"/>
    </location>
</feature>
<evidence type="ECO:0000313" key="6">
    <source>
        <dbReference type="Proteomes" id="UP000694906"/>
    </source>
</evidence>
<keyword evidence="3 4" id="KW-0472">Membrane</keyword>
<dbReference type="InterPro" id="IPR057351">
    <property type="entry name" value="TM225_dom"/>
</dbReference>
<keyword evidence="6" id="KW-1185">Reference proteome</keyword>
<feature type="transmembrane region" description="Helical" evidence="4">
    <location>
        <begin position="111"/>
        <end position="136"/>
    </location>
</feature>
<feature type="domain" description="Transmembrane protein 225" evidence="5">
    <location>
        <begin position="17"/>
        <end position="178"/>
    </location>
</feature>
<evidence type="ECO:0000256" key="3">
    <source>
        <dbReference type="ARBA" id="ARBA00023136"/>
    </source>
</evidence>
<feature type="transmembrane region" description="Helical" evidence="4">
    <location>
        <begin position="156"/>
        <end position="174"/>
    </location>
</feature>
<dbReference type="GO" id="GO:0016020">
    <property type="term" value="C:membrane"/>
    <property type="evidence" value="ECO:0007669"/>
    <property type="project" value="UniProtKB-SubCell"/>
</dbReference>
<dbReference type="Proteomes" id="UP000694906">
    <property type="component" value="Unplaced"/>
</dbReference>
<name>A0AAX6QQR1_HETGA</name>
<comment type="subcellular location">
    <subcellularLocation>
        <location evidence="1">Membrane</location>
        <topology evidence="1">Multi-pass membrane protein</topology>
    </subcellularLocation>
</comment>
<evidence type="ECO:0000256" key="1">
    <source>
        <dbReference type="ARBA" id="ARBA00004141"/>
    </source>
</evidence>
<evidence type="ECO:0000259" key="5">
    <source>
        <dbReference type="Pfam" id="PF25452"/>
    </source>
</evidence>
<organism evidence="6 7">
    <name type="scientific">Heterocephalus glaber</name>
    <name type="common">Naked mole rat</name>
    <dbReference type="NCBI Taxonomy" id="10181"/>
    <lineage>
        <taxon>Eukaryota</taxon>
        <taxon>Metazoa</taxon>
        <taxon>Chordata</taxon>
        <taxon>Craniata</taxon>
        <taxon>Vertebrata</taxon>
        <taxon>Euteleostomi</taxon>
        <taxon>Mammalia</taxon>
        <taxon>Eutheria</taxon>
        <taxon>Euarchontoglires</taxon>
        <taxon>Glires</taxon>
        <taxon>Rodentia</taxon>
        <taxon>Hystricomorpha</taxon>
        <taxon>Bathyergidae</taxon>
        <taxon>Heterocephalus</taxon>
    </lineage>
</organism>
<gene>
    <name evidence="7" type="primary">Tmem225</name>
</gene>
<dbReference type="Pfam" id="PF25452">
    <property type="entry name" value="TM225"/>
    <property type="match status" value="1"/>
</dbReference>
<protein>
    <submittedName>
        <fullName evidence="7">Transmembrane protein 225</fullName>
    </submittedName>
</protein>
<dbReference type="RefSeq" id="XP_012923283.2">
    <property type="nucleotide sequence ID" value="XM_013067829.2"/>
</dbReference>
<dbReference type="CTD" id="338661"/>
<dbReference type="KEGG" id="hgl:101697991"/>
<dbReference type="GeneID" id="101697991"/>
<feature type="transmembrane region" description="Helical" evidence="4">
    <location>
        <begin position="79"/>
        <end position="99"/>
    </location>
</feature>
<reference evidence="7" key="1">
    <citation type="submission" date="2025-08" db="UniProtKB">
        <authorList>
            <consortium name="RefSeq"/>
        </authorList>
    </citation>
    <scope>IDENTIFICATION</scope>
</reference>
<accession>A0AAX6QQR1</accession>
<evidence type="ECO:0000256" key="2">
    <source>
        <dbReference type="ARBA" id="ARBA00022692"/>
    </source>
</evidence>
<evidence type="ECO:0000256" key="4">
    <source>
        <dbReference type="SAM" id="Phobius"/>
    </source>
</evidence>
<sequence length="247" mass="28415">MHQSQKFAQIFRKLHSHTSKKNIQATNLLLSSWAVVSLMVGVFIEEWVELVPKIKKDKISHSPWMTCCSTIWPEDSLKVVRIMMMLVLCLSFFLNLILGMQYTYMIPQNRYMHFIIAFICFLTGCLLFGTLALYHHKLKHDQALYFSSFQTMRVPFTPYLATVFFITCGFLCLLQCKQPTHSCTCQKIHPSDEQCSDKQLSGHSVQVISLPERTAMPRSTVCAPSQDSKEDAVSKEHLQKGHMTWAL</sequence>
<keyword evidence="2 4" id="KW-0812">Transmembrane</keyword>
<evidence type="ECO:0000313" key="7">
    <source>
        <dbReference type="RefSeq" id="XP_012923283.2"/>
    </source>
</evidence>